<dbReference type="PANTHER" id="PTHR30294:SF38">
    <property type="entry name" value="TRANSPORT PERMEASE PROTEIN"/>
    <property type="match status" value="1"/>
</dbReference>
<feature type="transmembrane region" description="Helical" evidence="6">
    <location>
        <begin position="352"/>
        <end position="381"/>
    </location>
</feature>
<dbReference type="InterPro" id="IPR013525">
    <property type="entry name" value="ABC2_TM"/>
</dbReference>
<feature type="transmembrane region" description="Helical" evidence="6">
    <location>
        <begin position="21"/>
        <end position="41"/>
    </location>
</feature>
<protein>
    <submittedName>
        <fullName evidence="8">ABC-2 type transport system permease protein</fullName>
    </submittedName>
</protein>
<dbReference type="RefSeq" id="WP_093173427.1">
    <property type="nucleotide sequence ID" value="NZ_FNCN01000027.1"/>
</dbReference>
<evidence type="ECO:0000313" key="8">
    <source>
        <dbReference type="EMBL" id="SDH94266.1"/>
    </source>
</evidence>
<feature type="transmembrane region" description="Helical" evidence="6">
    <location>
        <begin position="276"/>
        <end position="297"/>
    </location>
</feature>
<dbReference type="Gene3D" id="3.40.1710.10">
    <property type="entry name" value="abc type-2 transporter like domain"/>
    <property type="match status" value="1"/>
</dbReference>
<dbReference type="Proteomes" id="UP000198923">
    <property type="component" value="Unassembled WGS sequence"/>
</dbReference>
<dbReference type="AlphaFoldDB" id="A0A1G8GIV3"/>
<feature type="domain" description="ABC-2 type transporter transmembrane" evidence="7">
    <location>
        <begin position="23"/>
        <end position="380"/>
    </location>
</feature>
<keyword evidence="9" id="KW-1185">Reference proteome</keyword>
<evidence type="ECO:0000256" key="4">
    <source>
        <dbReference type="ARBA" id="ARBA00022989"/>
    </source>
</evidence>
<feature type="transmembrane region" description="Helical" evidence="6">
    <location>
        <begin position="198"/>
        <end position="220"/>
    </location>
</feature>
<feature type="transmembrane region" description="Helical" evidence="6">
    <location>
        <begin position="241"/>
        <end position="264"/>
    </location>
</feature>
<comment type="subcellular location">
    <subcellularLocation>
        <location evidence="1">Cell membrane</location>
        <topology evidence="1">Multi-pass membrane protein</topology>
    </subcellularLocation>
</comment>
<dbReference type="GO" id="GO:0005886">
    <property type="term" value="C:plasma membrane"/>
    <property type="evidence" value="ECO:0007669"/>
    <property type="project" value="UniProtKB-SubCell"/>
</dbReference>
<dbReference type="STRING" id="504805.SAMN05421505_12764"/>
<evidence type="ECO:0000259" key="7">
    <source>
        <dbReference type="Pfam" id="PF12698"/>
    </source>
</evidence>
<evidence type="ECO:0000256" key="2">
    <source>
        <dbReference type="ARBA" id="ARBA00022475"/>
    </source>
</evidence>
<accession>A0A1G8GIV3</accession>
<sequence length="389" mass="40290">MNLATTTIIAKDLRQRLRDGTILVFGVVLPLGMAFMFSVMLGGGQNPAFAATYAVADLDRGSEAAAFTQGVLEPMRAHGNVKLVQASSAGEANRLVDERKAHAAFIIPAGFSAALQRGEPATLQVAGNPDASIAMQVAREVAEAFAIERRAVQLAAAASGGRLPPPPDLAQRVQQITAPLNLTQDDTVTRRQLDTTTFYAAGMAIFFLFYVAMLSVIGIFEERRSGTMARLLAAPISRRAVLIAKSLSGVVVGLGCMALLVGLSTQFLGARWGPPLGVAVMVVCGVLAVTGITLAVATFAANAEQASNWLSIVTMALGILGGALIPLGQLGAFEAVGYVTPHYWFLYGLSELAGGGSLGVVLLPALVLLGLAAVGGGIALARVGRMLHA</sequence>
<name>A0A1G8GIV3_9ACTN</name>
<dbReference type="InterPro" id="IPR051449">
    <property type="entry name" value="ABC-2_transporter_component"/>
</dbReference>
<dbReference type="OrthoDB" id="161250at2"/>
<dbReference type="PANTHER" id="PTHR30294">
    <property type="entry name" value="MEMBRANE COMPONENT OF ABC TRANSPORTER YHHJ-RELATED"/>
    <property type="match status" value="1"/>
</dbReference>
<proteinExistence type="predicted"/>
<organism evidence="8 9">
    <name type="scientific">Sinosporangium album</name>
    <dbReference type="NCBI Taxonomy" id="504805"/>
    <lineage>
        <taxon>Bacteria</taxon>
        <taxon>Bacillati</taxon>
        <taxon>Actinomycetota</taxon>
        <taxon>Actinomycetes</taxon>
        <taxon>Streptosporangiales</taxon>
        <taxon>Streptosporangiaceae</taxon>
        <taxon>Sinosporangium</taxon>
    </lineage>
</organism>
<evidence type="ECO:0000313" key="9">
    <source>
        <dbReference type="Proteomes" id="UP000198923"/>
    </source>
</evidence>
<gene>
    <name evidence="8" type="ORF">SAMN05421505_12764</name>
</gene>
<dbReference type="GO" id="GO:0140359">
    <property type="term" value="F:ABC-type transporter activity"/>
    <property type="evidence" value="ECO:0007669"/>
    <property type="project" value="InterPro"/>
</dbReference>
<keyword evidence="4 6" id="KW-1133">Transmembrane helix</keyword>
<reference evidence="8 9" key="1">
    <citation type="submission" date="2016-10" db="EMBL/GenBank/DDBJ databases">
        <authorList>
            <person name="de Groot N.N."/>
        </authorList>
    </citation>
    <scope>NUCLEOTIDE SEQUENCE [LARGE SCALE GENOMIC DNA]</scope>
    <source>
        <strain evidence="8 9">CPCC 201354</strain>
    </source>
</reference>
<feature type="transmembrane region" description="Helical" evidence="6">
    <location>
        <begin position="309"/>
        <end position="332"/>
    </location>
</feature>
<keyword evidence="3 6" id="KW-0812">Transmembrane</keyword>
<dbReference type="EMBL" id="FNCN01000027">
    <property type="protein sequence ID" value="SDH94266.1"/>
    <property type="molecule type" value="Genomic_DNA"/>
</dbReference>
<dbReference type="Pfam" id="PF12698">
    <property type="entry name" value="ABC2_membrane_3"/>
    <property type="match status" value="1"/>
</dbReference>
<evidence type="ECO:0000256" key="1">
    <source>
        <dbReference type="ARBA" id="ARBA00004651"/>
    </source>
</evidence>
<evidence type="ECO:0000256" key="5">
    <source>
        <dbReference type="ARBA" id="ARBA00023136"/>
    </source>
</evidence>
<keyword evidence="5 6" id="KW-0472">Membrane</keyword>
<evidence type="ECO:0000256" key="3">
    <source>
        <dbReference type="ARBA" id="ARBA00022692"/>
    </source>
</evidence>
<evidence type="ECO:0000256" key="6">
    <source>
        <dbReference type="SAM" id="Phobius"/>
    </source>
</evidence>
<keyword evidence="2" id="KW-1003">Cell membrane</keyword>